<dbReference type="EMBL" id="JADEYS010000012">
    <property type="protein sequence ID" value="MBE9398096.1"/>
    <property type="molecule type" value="Genomic_DNA"/>
</dbReference>
<dbReference type="CDD" id="cd16329">
    <property type="entry name" value="LolA_like"/>
    <property type="match status" value="1"/>
</dbReference>
<dbReference type="Proteomes" id="UP000640333">
    <property type="component" value="Unassembled WGS sequence"/>
</dbReference>
<evidence type="ECO:0000313" key="3">
    <source>
        <dbReference type="EMBL" id="MBE9398096.1"/>
    </source>
</evidence>
<accession>A0A8J7K7D4</accession>
<feature type="chain" id="PRO_5035309383" evidence="1">
    <location>
        <begin position="29"/>
        <end position="256"/>
    </location>
</feature>
<evidence type="ECO:0000313" key="4">
    <source>
        <dbReference type="Proteomes" id="UP000640333"/>
    </source>
</evidence>
<organism evidence="3 4">
    <name type="scientific">Pontibacterium sinense</name>
    <dbReference type="NCBI Taxonomy" id="2781979"/>
    <lineage>
        <taxon>Bacteria</taxon>
        <taxon>Pseudomonadati</taxon>
        <taxon>Pseudomonadota</taxon>
        <taxon>Gammaproteobacteria</taxon>
        <taxon>Oceanospirillales</taxon>
        <taxon>Oceanospirillaceae</taxon>
        <taxon>Pontibacterium</taxon>
    </lineage>
</organism>
<reference evidence="3" key="1">
    <citation type="submission" date="2020-10" db="EMBL/GenBank/DDBJ databases">
        <title>Bacterium isolated from coastal waters sediment.</title>
        <authorList>
            <person name="Chen R.-J."/>
            <person name="Lu D.-C."/>
            <person name="Zhu K.-L."/>
            <person name="Du Z.-J."/>
        </authorList>
    </citation>
    <scope>NUCLEOTIDE SEQUENCE</scope>
    <source>
        <strain evidence="3">N1Y112</strain>
    </source>
</reference>
<dbReference type="AlphaFoldDB" id="A0A8J7K7D4"/>
<sequence>MWPGRQYLRLPSYIVLIAQLMVSTPALATDIDALIKHIDHLWRGETSRAEMEMQVKTQRYQRTMTMETWSRGKEYSLVRIRNPVKDRGIATLKVEANIWNYLPKINRVTKIPSSMMSGSWMGSHFTNDDLIKESTFAEDYQSAISFEGERNGQMLYEITSIPNVDAAVVWGKVIMQIEQHTLAPLQALYYDEEGVLIRTLTFDQQRTLDDRVIPMRLTLQPTDKPNESTVIIYRNIRFGVPLDSTFFSLKNLQRLR</sequence>
<keyword evidence="4" id="KW-1185">Reference proteome</keyword>
<proteinExistence type="predicted"/>
<feature type="domain" description="Uncharacterized protein TP-0789" evidence="2">
    <location>
        <begin position="72"/>
        <end position="254"/>
    </location>
</feature>
<gene>
    <name evidence="3" type="ORF">IOQ59_12580</name>
</gene>
<dbReference type="Pfam" id="PF17131">
    <property type="entry name" value="LolA_like"/>
    <property type="match status" value="1"/>
</dbReference>
<comment type="caution">
    <text evidence="3">The sequence shown here is derived from an EMBL/GenBank/DDBJ whole genome shotgun (WGS) entry which is preliminary data.</text>
</comment>
<evidence type="ECO:0000256" key="1">
    <source>
        <dbReference type="SAM" id="SignalP"/>
    </source>
</evidence>
<evidence type="ECO:0000259" key="2">
    <source>
        <dbReference type="Pfam" id="PF17131"/>
    </source>
</evidence>
<dbReference type="InterPro" id="IPR033399">
    <property type="entry name" value="TP_0789-like"/>
</dbReference>
<feature type="signal peptide" evidence="1">
    <location>
        <begin position="1"/>
        <end position="28"/>
    </location>
</feature>
<keyword evidence="3" id="KW-0449">Lipoprotein</keyword>
<keyword evidence="1" id="KW-0732">Signal</keyword>
<protein>
    <submittedName>
        <fullName evidence="3">Outer membrane lipoprotein-sorting protein</fullName>
    </submittedName>
</protein>
<name>A0A8J7K7D4_9GAMM</name>
<dbReference type="Gene3D" id="2.50.20.10">
    <property type="entry name" value="Lipoprotein localisation LolA/LolB/LppX"/>
    <property type="match status" value="1"/>
</dbReference>